<feature type="signal peptide" evidence="1">
    <location>
        <begin position="1"/>
        <end position="23"/>
    </location>
</feature>
<gene>
    <name evidence="2" type="ORF">L914_14883</name>
</gene>
<reference evidence="2" key="1">
    <citation type="submission" date="2013-11" db="EMBL/GenBank/DDBJ databases">
        <title>The Genome Sequence of Phytophthora parasitica IAC_01/95.</title>
        <authorList>
            <consortium name="The Broad Institute Genomics Platform"/>
            <person name="Russ C."/>
            <person name="Tyler B."/>
            <person name="Panabieres F."/>
            <person name="Shan W."/>
            <person name="Tripathy S."/>
            <person name="Grunwald N."/>
            <person name="Machado M."/>
            <person name="Johnson C.S."/>
            <person name="Arredondo F."/>
            <person name="Hong C."/>
            <person name="Coffey M."/>
            <person name="Young S.K."/>
            <person name="Zeng Q."/>
            <person name="Gargeya S."/>
            <person name="Fitzgerald M."/>
            <person name="Abouelleil A."/>
            <person name="Alvarado L."/>
            <person name="Chapman S.B."/>
            <person name="Gainer-Dewar J."/>
            <person name="Goldberg J."/>
            <person name="Griggs A."/>
            <person name="Gujja S."/>
            <person name="Hansen M."/>
            <person name="Howarth C."/>
            <person name="Imamovic A."/>
            <person name="Ireland A."/>
            <person name="Larimer J."/>
            <person name="McCowan C."/>
            <person name="Murphy C."/>
            <person name="Pearson M."/>
            <person name="Poon T.W."/>
            <person name="Priest M."/>
            <person name="Roberts A."/>
            <person name="Saif S."/>
            <person name="Shea T."/>
            <person name="Sykes S."/>
            <person name="Wortman J."/>
            <person name="Nusbaum C."/>
            <person name="Birren B."/>
        </authorList>
    </citation>
    <scope>NUCLEOTIDE SEQUENCE [LARGE SCALE GENOMIC DNA]</scope>
    <source>
        <strain evidence="2">IAC_01/95</strain>
    </source>
</reference>
<evidence type="ECO:0000313" key="2">
    <source>
        <dbReference type="EMBL" id="ETM38914.1"/>
    </source>
</evidence>
<evidence type="ECO:0000256" key="1">
    <source>
        <dbReference type="SAM" id="SignalP"/>
    </source>
</evidence>
<accession>W2MTT8</accession>
<feature type="chain" id="PRO_5004821452" evidence="1">
    <location>
        <begin position="24"/>
        <end position="47"/>
    </location>
</feature>
<proteinExistence type="predicted"/>
<keyword evidence="1" id="KW-0732">Signal</keyword>
<dbReference type="EMBL" id="KI694801">
    <property type="protein sequence ID" value="ETM38914.1"/>
    <property type="molecule type" value="Genomic_DNA"/>
</dbReference>
<name>W2MTT8_PHYNI</name>
<sequence>MRFSNIFLMVSAAVLLTSDLCGATNAQGDIVCQCQEIPTQPQRRRRR</sequence>
<organism evidence="2">
    <name type="scientific">Phytophthora nicotianae</name>
    <name type="common">Potato buckeye rot agent</name>
    <name type="synonym">Phytophthora parasitica</name>
    <dbReference type="NCBI Taxonomy" id="4792"/>
    <lineage>
        <taxon>Eukaryota</taxon>
        <taxon>Sar</taxon>
        <taxon>Stramenopiles</taxon>
        <taxon>Oomycota</taxon>
        <taxon>Peronosporomycetes</taxon>
        <taxon>Peronosporales</taxon>
        <taxon>Peronosporaceae</taxon>
        <taxon>Phytophthora</taxon>
    </lineage>
</organism>
<dbReference type="Proteomes" id="UP000054532">
    <property type="component" value="Unassembled WGS sequence"/>
</dbReference>
<dbReference type="AlphaFoldDB" id="W2MTT8"/>
<protein>
    <submittedName>
        <fullName evidence="2">Uncharacterized protein</fullName>
    </submittedName>
</protein>